<gene>
    <name evidence="1" type="ORF">ABEG20_15990</name>
</gene>
<proteinExistence type="predicted"/>
<dbReference type="Pfam" id="PF13366">
    <property type="entry name" value="PDDEXK_3"/>
    <property type="match status" value="1"/>
</dbReference>
<dbReference type="RefSeq" id="WP_406824290.1">
    <property type="nucleotide sequence ID" value="NZ_CP157485.1"/>
</dbReference>
<evidence type="ECO:0000313" key="1">
    <source>
        <dbReference type="EMBL" id="XBO46794.1"/>
    </source>
</evidence>
<organism evidence="1">
    <name type="scientific">Pedobacter sp. KACC 23697</name>
    <dbReference type="NCBI Taxonomy" id="3149230"/>
    <lineage>
        <taxon>Bacteria</taxon>
        <taxon>Pseudomonadati</taxon>
        <taxon>Bacteroidota</taxon>
        <taxon>Sphingobacteriia</taxon>
        <taxon>Sphingobacteriales</taxon>
        <taxon>Sphingobacteriaceae</taxon>
        <taxon>Pedobacter</taxon>
    </lineage>
</organism>
<dbReference type="EMBL" id="CP157485">
    <property type="protein sequence ID" value="XBO46794.1"/>
    <property type="molecule type" value="Genomic_DNA"/>
</dbReference>
<sequence length="125" mass="14249">MAEDLLTRTIIGLAIDVHNALGPGLLENAYKECLFYKIDHAGFQVEKEKMMPLVFEDVKLDCGYRIDILVENQLVLELKSIEGLSDIHLAQTLTYMKLGGYRFGLLMNFNVLRLKDGIRRIVNGY</sequence>
<reference evidence="1" key="1">
    <citation type="submission" date="2024-05" db="EMBL/GenBank/DDBJ databases">
        <authorList>
            <person name="Kim S."/>
            <person name="Heo J."/>
            <person name="Choi H."/>
            <person name="Choi Y."/>
            <person name="Kwon S.-W."/>
            <person name="Kim Y."/>
        </authorList>
    </citation>
    <scope>NUCLEOTIDE SEQUENCE</scope>
    <source>
        <strain evidence="1">KACC 23697</strain>
    </source>
</reference>
<name>A0AAU7K403_9SPHI</name>
<protein>
    <submittedName>
        <fullName evidence="1">GxxExxY protein</fullName>
    </submittedName>
</protein>
<dbReference type="InterPro" id="IPR026350">
    <property type="entry name" value="GxxExxY"/>
</dbReference>
<dbReference type="AlphaFoldDB" id="A0AAU7K403"/>
<accession>A0AAU7K403</accession>
<dbReference type="NCBIfam" id="TIGR04256">
    <property type="entry name" value="GxxExxY"/>
    <property type="match status" value="1"/>
</dbReference>